<dbReference type="Proteomes" id="UP000677054">
    <property type="component" value="Unassembled WGS sequence"/>
</dbReference>
<keyword evidence="4" id="KW-0574">Periplasm</keyword>
<evidence type="ECO:0000313" key="6">
    <source>
        <dbReference type="Proteomes" id="UP000677054"/>
    </source>
</evidence>
<keyword evidence="6" id="KW-1185">Reference proteome</keyword>
<sequence length="341" mass="38615">MLTAFGQAVGANTNPAVAEETVIVYNWSDYVPDGVLEDFTRETGIKVQYVTYKNNEIMYTKLKLLKGRGYDVLVPSTYMVERLRKDGLLQPIDRSLLSNYGQLDPELLNKPYDPSNEFSIPYLWGSVGLGVNMANPATANVLSWADLWHKQWRDKLLLMDDMRSVFHMALRLDGNSTNSTAPEEIKQAYERLQKLMPNVHVLGEDKANEAFEKGEVDLGTLWNGDAVLAHSKNPAIHYVYPKEGASFWMDSFVIPARASNSENAHKFIDYMLRPEVAVQCVKELGYATPNTVAKAMLDAETRDNPMIFPPSDVVSKAEFQRDIGNALELYMRYWTKLKSEL</sequence>
<organism evidence="5">
    <name type="scientific">Darwinula stevensoni</name>
    <dbReference type="NCBI Taxonomy" id="69355"/>
    <lineage>
        <taxon>Eukaryota</taxon>
        <taxon>Metazoa</taxon>
        <taxon>Ecdysozoa</taxon>
        <taxon>Arthropoda</taxon>
        <taxon>Crustacea</taxon>
        <taxon>Oligostraca</taxon>
        <taxon>Ostracoda</taxon>
        <taxon>Podocopa</taxon>
        <taxon>Podocopida</taxon>
        <taxon>Darwinulocopina</taxon>
        <taxon>Darwinuloidea</taxon>
        <taxon>Darwinulidae</taxon>
        <taxon>Darwinula</taxon>
    </lineage>
</organism>
<dbReference type="Pfam" id="PF13416">
    <property type="entry name" value="SBP_bac_8"/>
    <property type="match status" value="1"/>
</dbReference>
<evidence type="ECO:0000313" key="5">
    <source>
        <dbReference type="EMBL" id="CAD7253813.1"/>
    </source>
</evidence>
<dbReference type="EMBL" id="LR906258">
    <property type="protein sequence ID" value="CAD7253813.1"/>
    <property type="molecule type" value="Genomic_DNA"/>
</dbReference>
<comment type="subcellular location">
    <subcellularLocation>
        <location evidence="1">Periplasm</location>
    </subcellularLocation>
</comment>
<dbReference type="PANTHER" id="PTHR30222">
    <property type="entry name" value="SPERMIDINE/PUTRESCINE-BINDING PERIPLASMIC PROTEIN"/>
    <property type="match status" value="1"/>
</dbReference>
<protein>
    <recommendedName>
        <fullName evidence="7">Putrescine-binding periplasmic protein</fullName>
    </recommendedName>
</protein>
<proteinExistence type="predicted"/>
<dbReference type="InterPro" id="IPR001188">
    <property type="entry name" value="Sperm_putr-bd"/>
</dbReference>
<dbReference type="GO" id="GO:0019808">
    <property type="term" value="F:polyamine binding"/>
    <property type="evidence" value="ECO:0007669"/>
    <property type="project" value="InterPro"/>
</dbReference>
<evidence type="ECO:0000256" key="4">
    <source>
        <dbReference type="ARBA" id="ARBA00022764"/>
    </source>
</evidence>
<accession>A0A7R9AGL8</accession>
<keyword evidence="3" id="KW-0732">Signal</keyword>
<dbReference type="OrthoDB" id="10266693at2759"/>
<dbReference type="PRINTS" id="PR00909">
    <property type="entry name" value="SPERMDNBNDNG"/>
</dbReference>
<dbReference type="GO" id="GO:0015846">
    <property type="term" value="P:polyamine transport"/>
    <property type="evidence" value="ECO:0007669"/>
    <property type="project" value="InterPro"/>
</dbReference>
<reference evidence="5" key="1">
    <citation type="submission" date="2020-11" db="EMBL/GenBank/DDBJ databases">
        <authorList>
            <person name="Tran Van P."/>
        </authorList>
    </citation>
    <scope>NUCLEOTIDE SEQUENCE</scope>
</reference>
<dbReference type="Gene3D" id="3.40.190.10">
    <property type="entry name" value="Periplasmic binding protein-like II"/>
    <property type="match status" value="2"/>
</dbReference>
<evidence type="ECO:0000256" key="3">
    <source>
        <dbReference type="ARBA" id="ARBA00022729"/>
    </source>
</evidence>
<dbReference type="SUPFAM" id="SSF53850">
    <property type="entry name" value="Periplasmic binding protein-like II"/>
    <property type="match status" value="1"/>
</dbReference>
<dbReference type="EMBL" id="CAJPEV010006741">
    <property type="protein sequence ID" value="CAG0904348.1"/>
    <property type="molecule type" value="Genomic_DNA"/>
</dbReference>
<dbReference type="InterPro" id="IPR006059">
    <property type="entry name" value="SBP"/>
</dbReference>
<dbReference type="PIRSF" id="PIRSF019574">
    <property type="entry name" value="Periplasmic_polyamine_BP"/>
    <property type="match status" value="1"/>
</dbReference>
<dbReference type="PANTHER" id="PTHR30222:SF17">
    <property type="entry name" value="SPERMIDINE_PUTRESCINE-BINDING PERIPLASMIC PROTEIN"/>
    <property type="match status" value="1"/>
</dbReference>
<evidence type="ECO:0000256" key="1">
    <source>
        <dbReference type="ARBA" id="ARBA00004418"/>
    </source>
</evidence>
<keyword evidence="2" id="KW-0813">Transport</keyword>
<gene>
    <name evidence="5" type="ORF">DSTB1V02_LOCUS13559</name>
</gene>
<evidence type="ECO:0008006" key="7">
    <source>
        <dbReference type="Google" id="ProtNLM"/>
    </source>
</evidence>
<evidence type="ECO:0000256" key="2">
    <source>
        <dbReference type="ARBA" id="ARBA00022448"/>
    </source>
</evidence>
<name>A0A7R9AGL8_9CRUS</name>
<dbReference type="AlphaFoldDB" id="A0A7R9AGL8"/>